<dbReference type="Gene3D" id="2.70.220.10">
    <property type="entry name" value="Ganglioside GM2 activator"/>
    <property type="match status" value="1"/>
</dbReference>
<evidence type="ECO:0000256" key="1">
    <source>
        <dbReference type="ARBA" id="ARBA00022729"/>
    </source>
</evidence>
<dbReference type="InterPro" id="IPR028996">
    <property type="entry name" value="GM2-AP"/>
</dbReference>
<dbReference type="InterPro" id="IPR036846">
    <property type="entry name" value="GM2-AP_sf"/>
</dbReference>
<protein>
    <recommendedName>
        <fullName evidence="4">MD-2-related lipid-recognition domain-containing protein</fullName>
    </recommendedName>
</protein>
<accession>A0ABY7DV67</accession>
<proteinExistence type="predicted"/>
<reference evidence="2" key="1">
    <citation type="submission" date="2022-11" db="EMBL/GenBank/DDBJ databases">
        <title>Centuries of genome instability and evolution in soft-shell clam transmissible cancer (bioRxiv).</title>
        <authorList>
            <person name="Hart S.F.M."/>
            <person name="Yonemitsu M.A."/>
            <person name="Giersch R.M."/>
            <person name="Beal B.F."/>
            <person name="Arriagada G."/>
            <person name="Davis B.W."/>
            <person name="Ostrander E.A."/>
            <person name="Goff S.P."/>
            <person name="Metzger M.J."/>
        </authorList>
    </citation>
    <scope>NUCLEOTIDE SEQUENCE</scope>
    <source>
        <strain evidence="2">MELC-2E11</strain>
        <tissue evidence="2">Siphon/mantle</tissue>
    </source>
</reference>
<evidence type="ECO:0000313" key="2">
    <source>
        <dbReference type="EMBL" id="WAR01350.1"/>
    </source>
</evidence>
<organism evidence="2 3">
    <name type="scientific">Mya arenaria</name>
    <name type="common">Soft-shell clam</name>
    <dbReference type="NCBI Taxonomy" id="6604"/>
    <lineage>
        <taxon>Eukaryota</taxon>
        <taxon>Metazoa</taxon>
        <taxon>Spiralia</taxon>
        <taxon>Lophotrochozoa</taxon>
        <taxon>Mollusca</taxon>
        <taxon>Bivalvia</taxon>
        <taxon>Autobranchia</taxon>
        <taxon>Heteroconchia</taxon>
        <taxon>Euheterodonta</taxon>
        <taxon>Imparidentia</taxon>
        <taxon>Neoheterodontei</taxon>
        <taxon>Myida</taxon>
        <taxon>Myoidea</taxon>
        <taxon>Myidae</taxon>
        <taxon>Mya</taxon>
    </lineage>
</organism>
<dbReference type="PANTHER" id="PTHR17357">
    <property type="entry name" value="GM2 GANGLIOSIDE ACTIVATOR PROTEIN"/>
    <property type="match status" value="1"/>
</dbReference>
<keyword evidence="1" id="KW-0732">Signal</keyword>
<gene>
    <name evidence="2" type="ORF">MAR_007908</name>
</gene>
<dbReference type="PANTHER" id="PTHR17357:SF0">
    <property type="entry name" value="GANGLIOSIDE GM2 ACTIVATOR"/>
    <property type="match status" value="1"/>
</dbReference>
<keyword evidence="3" id="KW-1185">Reference proteome</keyword>
<feature type="non-terminal residue" evidence="2">
    <location>
        <position position="174"/>
    </location>
</feature>
<name>A0ABY7DV67_MYAAR</name>
<dbReference type="Proteomes" id="UP001164746">
    <property type="component" value="Chromosome 4"/>
</dbReference>
<sequence length="174" mass="19212">TPDTDAVTFHDFQISPDAITFPGQVHLHLNMTFHRVVEHAFIDIEINRMLFGIPIKLPCLDESMVIGSCNNADACHIFNSILRDPNHQTDYGHQAENVFFAAIGHHIQCPIPAENIVVNDGSFTLFAVADFLKLLTSGNYQFKLKAKDSKDGPYNIGCMEVNATVSDSVQPVVG</sequence>
<evidence type="ECO:0008006" key="4">
    <source>
        <dbReference type="Google" id="ProtNLM"/>
    </source>
</evidence>
<dbReference type="SUPFAM" id="SSF63707">
    <property type="entry name" value="Ganglioside M2 (gm2) activator"/>
    <property type="match status" value="1"/>
</dbReference>
<evidence type="ECO:0000313" key="3">
    <source>
        <dbReference type="Proteomes" id="UP001164746"/>
    </source>
</evidence>
<dbReference type="EMBL" id="CP111015">
    <property type="protein sequence ID" value="WAR01350.1"/>
    <property type="molecule type" value="Genomic_DNA"/>
</dbReference>